<feature type="repeat" description="WD" evidence="3">
    <location>
        <begin position="698"/>
        <end position="739"/>
    </location>
</feature>
<dbReference type="InterPro" id="IPR036322">
    <property type="entry name" value="WD40_repeat_dom_sf"/>
</dbReference>
<feature type="repeat" description="WD" evidence="3">
    <location>
        <begin position="1088"/>
        <end position="1129"/>
    </location>
</feature>
<dbReference type="PANTHER" id="PTHR19848">
    <property type="entry name" value="WD40 REPEAT PROTEIN"/>
    <property type="match status" value="1"/>
</dbReference>
<dbReference type="CDD" id="cd00200">
    <property type="entry name" value="WD40"/>
    <property type="match status" value="2"/>
</dbReference>
<feature type="repeat" description="WD" evidence="3">
    <location>
        <begin position="784"/>
        <end position="825"/>
    </location>
</feature>
<organism evidence="7 8">
    <name type="scientific">Thanatephorus cucumeris (strain AG1-IB / isolate 7/3/14)</name>
    <name type="common">Lettuce bottom rot fungus</name>
    <name type="synonym">Rhizoctonia solani</name>
    <dbReference type="NCBI Taxonomy" id="1108050"/>
    <lineage>
        <taxon>Eukaryota</taxon>
        <taxon>Fungi</taxon>
        <taxon>Dikarya</taxon>
        <taxon>Basidiomycota</taxon>
        <taxon>Agaricomycotina</taxon>
        <taxon>Agaricomycetes</taxon>
        <taxon>Cantharellales</taxon>
        <taxon>Ceratobasidiaceae</taxon>
        <taxon>Rhizoctonia</taxon>
        <taxon>Rhizoctonia solani AG-1</taxon>
    </lineage>
</organism>
<evidence type="ECO:0000259" key="6">
    <source>
        <dbReference type="Pfam" id="PF24883"/>
    </source>
</evidence>
<dbReference type="SMART" id="SM00320">
    <property type="entry name" value="WD40"/>
    <property type="match status" value="13"/>
</dbReference>
<dbReference type="EMBL" id="CAOJ01009398">
    <property type="protein sequence ID" value="CCO32148.1"/>
    <property type="molecule type" value="Genomic_DNA"/>
</dbReference>
<dbReference type="Gene3D" id="3.40.50.300">
    <property type="entry name" value="P-loop containing nucleotide triphosphate hydrolases"/>
    <property type="match status" value="1"/>
</dbReference>
<dbReference type="PANTHER" id="PTHR19848:SF8">
    <property type="entry name" value="F-BOX AND WD REPEAT DOMAIN CONTAINING 7"/>
    <property type="match status" value="1"/>
</dbReference>
<feature type="compositionally biased region" description="Low complexity" evidence="5">
    <location>
        <begin position="43"/>
        <end position="62"/>
    </location>
</feature>
<keyword evidence="4" id="KW-0175">Coiled coil</keyword>
<dbReference type="InterPro" id="IPR019775">
    <property type="entry name" value="WD40_repeat_CS"/>
</dbReference>
<feature type="repeat" description="WD" evidence="3">
    <location>
        <begin position="1045"/>
        <end position="1086"/>
    </location>
</feature>
<proteinExistence type="predicted"/>
<reference evidence="7 8" key="1">
    <citation type="journal article" date="2013" name="J. Biotechnol.">
        <title>Establishment and interpretation of the genome sequence of the phytopathogenic fungus Rhizoctonia solani AG1-IB isolate 7/3/14.</title>
        <authorList>
            <person name="Wibberg D.W."/>
            <person name="Jelonek L.J."/>
            <person name="Rupp O.R."/>
            <person name="Hennig M.H."/>
            <person name="Eikmeyer F.E."/>
            <person name="Goesmann A.G."/>
            <person name="Hartmann A.H."/>
            <person name="Borriss R.B."/>
            <person name="Grosch R.G."/>
            <person name="Puehler A.P."/>
            <person name="Schlueter A.S."/>
        </authorList>
    </citation>
    <scope>NUCLEOTIDE SEQUENCE [LARGE SCALE GENOMIC DNA]</scope>
    <source>
        <strain evidence="8">AG1-IB / isolate 7/3/14</strain>
    </source>
</reference>
<feature type="coiled-coil region" evidence="4">
    <location>
        <begin position="138"/>
        <end position="165"/>
    </location>
</feature>
<feature type="region of interest" description="Disordered" evidence="5">
    <location>
        <begin position="1"/>
        <end position="83"/>
    </location>
</feature>
<evidence type="ECO:0000256" key="2">
    <source>
        <dbReference type="ARBA" id="ARBA00022737"/>
    </source>
</evidence>
<dbReference type="PROSITE" id="PS00678">
    <property type="entry name" value="WD_REPEATS_1"/>
    <property type="match status" value="2"/>
</dbReference>
<dbReference type="SUPFAM" id="SSF82171">
    <property type="entry name" value="DPP6 N-terminal domain-like"/>
    <property type="match status" value="1"/>
</dbReference>
<dbReference type="Proteomes" id="UP000012065">
    <property type="component" value="Unassembled WGS sequence"/>
</dbReference>
<name>M5BWY6_THACB</name>
<dbReference type="PROSITE" id="PS50294">
    <property type="entry name" value="WD_REPEATS_REGION"/>
    <property type="match status" value="7"/>
</dbReference>
<feature type="domain" description="Nephrocystin 3-like N-terminal" evidence="6">
    <location>
        <begin position="282"/>
        <end position="439"/>
    </location>
</feature>
<dbReference type="InterPro" id="IPR020472">
    <property type="entry name" value="WD40_PAC1"/>
</dbReference>
<evidence type="ECO:0000256" key="5">
    <source>
        <dbReference type="SAM" id="MobiDB-lite"/>
    </source>
</evidence>
<dbReference type="SUPFAM" id="SSF52540">
    <property type="entry name" value="P-loop containing nucleoside triphosphate hydrolases"/>
    <property type="match status" value="1"/>
</dbReference>
<dbReference type="HOGENOM" id="CLU_000288_6_3_1"/>
<gene>
    <name evidence="7" type="ORF">BN14_06202</name>
</gene>
<evidence type="ECO:0000256" key="1">
    <source>
        <dbReference type="ARBA" id="ARBA00022574"/>
    </source>
</evidence>
<feature type="repeat" description="WD" evidence="3">
    <location>
        <begin position="662"/>
        <end position="696"/>
    </location>
</feature>
<comment type="caution">
    <text evidence="7">The sequence shown here is derived from an EMBL/GenBank/DDBJ whole genome shotgun (WGS) entry which is preliminary data.</text>
</comment>
<dbReference type="InterPro" id="IPR027417">
    <property type="entry name" value="P-loop_NTPase"/>
</dbReference>
<dbReference type="PRINTS" id="PR00320">
    <property type="entry name" value="GPROTEINBRPT"/>
</dbReference>
<dbReference type="SUPFAM" id="SSF50978">
    <property type="entry name" value="WD40 repeat-like"/>
    <property type="match status" value="1"/>
</dbReference>
<evidence type="ECO:0000256" key="4">
    <source>
        <dbReference type="SAM" id="Coils"/>
    </source>
</evidence>
<dbReference type="Pfam" id="PF00400">
    <property type="entry name" value="WD40"/>
    <property type="match status" value="12"/>
</dbReference>
<dbReference type="InterPro" id="IPR001680">
    <property type="entry name" value="WD40_rpt"/>
</dbReference>
<dbReference type="InterPro" id="IPR011047">
    <property type="entry name" value="Quinoprotein_ADH-like_sf"/>
</dbReference>
<dbReference type="SUPFAM" id="SSF50998">
    <property type="entry name" value="Quinoprotein alcohol dehydrogenase-like"/>
    <property type="match status" value="1"/>
</dbReference>
<feature type="repeat" description="WD" evidence="3">
    <location>
        <begin position="914"/>
        <end position="955"/>
    </location>
</feature>
<evidence type="ECO:0000256" key="3">
    <source>
        <dbReference type="PROSITE-ProRule" id="PRU00221"/>
    </source>
</evidence>
<dbReference type="InterPro" id="IPR056884">
    <property type="entry name" value="NPHP3-like_N"/>
</dbReference>
<dbReference type="InterPro" id="IPR015943">
    <property type="entry name" value="WD40/YVTN_repeat-like_dom_sf"/>
</dbReference>
<sequence>MTSQPPPNDPGERGFLSGLRGHFQKKKEQPKHSNPPSERPDLLSPSGSSFRRLFSRSRSTTPIPSPRLLPVDLEERANDPSTETTLGASTVAIEEHHGKQSASWSRLTRSLRSLENNLELFPPLKSAIGTVLGCLDIVQAAASNLEDYELLADELQSIADILNQHASELDSEASNGSIANIAQCIEDQFVSVKEKKNHTTAERLRSAANDQDIVMRYRQIESLFRQLQACGFGISMADVKKQIETSLLRDMSPIDDAKYNSGYSSTIKRHGCTAQTREIIQQTLQEWVMDPTSKKIYWMNGMAGTGKTTIAYSFCEWLERTKRLGGSFFCSRTSVLCRSLNRIVPTITYQFAYYSPAFRRRLCDVLKDRPDAGALNVAQQFEQLLLEPISKSKAAIPESVVIVIDALDECDDNYSVHMLLHVLLKYAEQLPLKFFVSSRPEYVIRDRMLAQEGAARLVLHLHDIEQSIVEEDIKKYITEALSSMSPPPSTGQVALLAKGAGKLFIYAATVVRYVYPKVIAVDSGARLDSVLKTIGGVPEADAESKFKDLDRLYTTVLDTAFHEDLTQSEKDSMKCILWTIHQVDEKNEIRKQVADAGNFVTWFAANPCSRSTPHIYISALALCAKSNWVYQHYSKHIQGLAKVEISQRDGAALAIWTAEYRVRSVAVSPDGSRIASGTEDGSIHIYDTHTGAAAAGPFRRHTDTVNSVAFSRDGTLLASGSADKTVIVWDSHSGTIVSGPFGAHSQEVCSVEFSSDGSRVVSGSQYGAVIVWEVSTGSIVLGPLTEHTNRIYSVGYCLDDSLIMSGSYDGTIRLWNSHTGDLVRQLPSIGRAIYQCAISPNGKQAVACYLDRDIQVWDVATGTAAGPAFRGHKDYAFSVGFSGHGKHVISGGGEDDKNVIVWDALTGSIAAGPFRGHSDWIQSVASLADSTRVVSCSGDRTIRIWDARTQDEAEQQPEASIASVGPLAFSADLSRFASVSPTQSLHVRELSTGDVISPELRGHTNYKSIECIALSPTGAYIAASTDSSAIHIWSALTGLVVSDSAPSHGGSIRCIKFSPDDMYLCSGSDDTIVRVWEVNTGTMAGRPYQGHKAAVSVVVYSSEGTRIASGAADGTICVWDTVTGVAIRTFSRHTSMIKCVAFSPSTRHVVFCGDDGKVCIWDSKRVYTRSSNLWATEDDSDSLSSCACFSPDGTWIAAGRGSTIRIFETRKMKLISEMSVPKEEEIYWVGYSPDGIDIVSVSTSTTKGEEDEQGSSFQRHNTIRVWRPAPRLHESTAPSANYWSYKSDGRILSPDGLVLWVPPDLIPYMKVESKSHYNPFILSSECIVDIGYKGLCIGDKWRECYIDRD</sequence>
<keyword evidence="2" id="KW-0677">Repeat</keyword>
<feature type="repeat" description="WD" evidence="3">
    <location>
        <begin position="741"/>
        <end position="782"/>
    </location>
</feature>
<evidence type="ECO:0000313" key="7">
    <source>
        <dbReference type="EMBL" id="CCO32148.1"/>
    </source>
</evidence>
<evidence type="ECO:0000313" key="8">
    <source>
        <dbReference type="Proteomes" id="UP000012065"/>
    </source>
</evidence>
<dbReference type="PROSITE" id="PS50082">
    <property type="entry name" value="WD_REPEATS_2"/>
    <property type="match status" value="8"/>
</dbReference>
<keyword evidence="1 3" id="KW-0853">WD repeat</keyword>
<dbReference type="Gene3D" id="2.130.10.10">
    <property type="entry name" value="YVTN repeat-like/Quinoprotein amine dehydrogenase"/>
    <property type="match status" value="5"/>
</dbReference>
<feature type="repeat" description="WD" evidence="3">
    <location>
        <begin position="1130"/>
        <end position="1162"/>
    </location>
</feature>
<dbReference type="Pfam" id="PF24883">
    <property type="entry name" value="NPHP3_N"/>
    <property type="match status" value="1"/>
</dbReference>
<protein>
    <submittedName>
        <fullName evidence="7">Vegetative incompatibility protein HET-E-1</fullName>
    </submittedName>
</protein>
<accession>M5BWY6</accession>